<evidence type="ECO:0000313" key="1">
    <source>
        <dbReference type="EMBL" id="KKO09677.1"/>
    </source>
</evidence>
<protein>
    <submittedName>
        <fullName evidence="1">Uncharacterized protein</fullName>
    </submittedName>
</protein>
<reference evidence="1" key="1">
    <citation type="journal article" date="2015" name="Nature">
        <title>Complex archaea that bridge the gap between prokaryotes and eukaryotes.</title>
        <authorList>
            <person name="Spang A."/>
            <person name="Saw J.H."/>
            <person name="Jorgensen S.L."/>
            <person name="Zaremba-Niedzwiedzka K."/>
            <person name="Martijn J."/>
            <person name="Lind A.E."/>
            <person name="van Eijk R."/>
            <person name="Schleper C."/>
            <person name="Guy L."/>
            <person name="Ettema T.J."/>
        </authorList>
    </citation>
    <scope>NUCLEOTIDE SEQUENCE</scope>
</reference>
<dbReference type="AlphaFoldDB" id="A0A0F9YBR7"/>
<accession>A0A0F9YBR7</accession>
<name>A0A0F9YBR7_9ZZZZ</name>
<gene>
    <name evidence="1" type="ORF">LCGC14_0031710</name>
</gene>
<dbReference type="EMBL" id="LAZR01000006">
    <property type="protein sequence ID" value="KKO09677.1"/>
    <property type="molecule type" value="Genomic_DNA"/>
</dbReference>
<proteinExistence type="predicted"/>
<organism evidence="1">
    <name type="scientific">marine sediment metagenome</name>
    <dbReference type="NCBI Taxonomy" id="412755"/>
    <lineage>
        <taxon>unclassified sequences</taxon>
        <taxon>metagenomes</taxon>
        <taxon>ecological metagenomes</taxon>
    </lineage>
</organism>
<sequence>MPGDTAQVMMPIEAGAWIGLTPRCNELVPGNATGRNVWIGLPQRASKFNQSGVLICAVRLVIGALKFDANGKIIAVRTPGIPRIPGMPCTVQTGNKLGDSPIAFNQKMRGNPQVSNLGKIGVASRIYLTSEKTLHMLAPELSGRQAYIMNHQ</sequence>
<comment type="caution">
    <text evidence="1">The sequence shown here is derived from an EMBL/GenBank/DDBJ whole genome shotgun (WGS) entry which is preliminary data.</text>
</comment>